<comment type="caution">
    <text evidence="2">The sequence shown here is derived from an EMBL/GenBank/DDBJ whole genome shotgun (WGS) entry which is preliminary data.</text>
</comment>
<dbReference type="RefSeq" id="WP_343906247.1">
    <property type="nucleotide sequence ID" value="NZ_BAAAJE010000002.1"/>
</dbReference>
<evidence type="ECO:0000256" key="1">
    <source>
        <dbReference type="SAM" id="MobiDB-lite"/>
    </source>
</evidence>
<dbReference type="EMBL" id="BAAAJE010000002">
    <property type="protein sequence ID" value="GAA1132052.1"/>
    <property type="molecule type" value="Genomic_DNA"/>
</dbReference>
<keyword evidence="3" id="KW-1185">Reference proteome</keyword>
<evidence type="ECO:0000313" key="3">
    <source>
        <dbReference type="Proteomes" id="UP001499979"/>
    </source>
</evidence>
<name>A0ABN1UBZ9_9ACTN</name>
<organism evidence="2 3">
    <name type="scientific">Nocardioides aquiterrae</name>
    <dbReference type="NCBI Taxonomy" id="203799"/>
    <lineage>
        <taxon>Bacteria</taxon>
        <taxon>Bacillati</taxon>
        <taxon>Actinomycetota</taxon>
        <taxon>Actinomycetes</taxon>
        <taxon>Propionibacteriales</taxon>
        <taxon>Nocardioidaceae</taxon>
        <taxon>Nocardioides</taxon>
    </lineage>
</organism>
<dbReference type="Proteomes" id="UP001499979">
    <property type="component" value="Unassembled WGS sequence"/>
</dbReference>
<gene>
    <name evidence="2" type="ORF">GCM10009606_10200</name>
</gene>
<reference evidence="2 3" key="1">
    <citation type="journal article" date="2019" name="Int. J. Syst. Evol. Microbiol.">
        <title>The Global Catalogue of Microorganisms (GCM) 10K type strain sequencing project: providing services to taxonomists for standard genome sequencing and annotation.</title>
        <authorList>
            <consortium name="The Broad Institute Genomics Platform"/>
            <consortium name="The Broad Institute Genome Sequencing Center for Infectious Disease"/>
            <person name="Wu L."/>
            <person name="Ma J."/>
        </authorList>
    </citation>
    <scope>NUCLEOTIDE SEQUENCE [LARGE SCALE GENOMIC DNA]</scope>
    <source>
        <strain evidence="2 3">JCM 11813</strain>
    </source>
</reference>
<protein>
    <submittedName>
        <fullName evidence="2">Uncharacterized protein</fullName>
    </submittedName>
</protein>
<evidence type="ECO:0000313" key="2">
    <source>
        <dbReference type="EMBL" id="GAA1132052.1"/>
    </source>
</evidence>
<feature type="compositionally biased region" description="Low complexity" evidence="1">
    <location>
        <begin position="81"/>
        <end position="90"/>
    </location>
</feature>
<proteinExistence type="predicted"/>
<feature type="region of interest" description="Disordered" evidence="1">
    <location>
        <begin position="53"/>
        <end position="90"/>
    </location>
</feature>
<accession>A0ABN1UBZ9</accession>
<sequence>MGTTIEIQAPDGTAEAYLTGEDGRPGVLFYIDAIGLRPQIEQMADRIASVGVRRPRAERLLPRRPGRGPGPAGGPARARRPGGVLRLRRP</sequence>